<organism evidence="2 3">
    <name type="scientific">Trichinella nativa</name>
    <dbReference type="NCBI Taxonomy" id="6335"/>
    <lineage>
        <taxon>Eukaryota</taxon>
        <taxon>Metazoa</taxon>
        <taxon>Ecdysozoa</taxon>
        <taxon>Nematoda</taxon>
        <taxon>Enoplea</taxon>
        <taxon>Dorylaimia</taxon>
        <taxon>Trichinellida</taxon>
        <taxon>Trichinellidae</taxon>
        <taxon>Trichinella</taxon>
    </lineage>
</organism>
<dbReference type="Proteomes" id="UP000054721">
    <property type="component" value="Unassembled WGS sequence"/>
</dbReference>
<protein>
    <submittedName>
        <fullName evidence="2">Uncharacterized protein</fullName>
    </submittedName>
</protein>
<evidence type="ECO:0000313" key="2">
    <source>
        <dbReference type="EMBL" id="KRZ41553.1"/>
    </source>
</evidence>
<sequence>MPRPARVPVLWAGRCRRLPGAFPLGHSPRVPQRGNRGRSSQH</sequence>
<dbReference type="AlphaFoldDB" id="A0A0V1K2S9"/>
<proteinExistence type="predicted"/>
<dbReference type="EMBL" id="JYDW01003649">
    <property type="protein sequence ID" value="KRZ41553.1"/>
    <property type="molecule type" value="Genomic_DNA"/>
</dbReference>
<name>A0A0V1K2S9_9BILA</name>
<evidence type="ECO:0000256" key="1">
    <source>
        <dbReference type="SAM" id="MobiDB-lite"/>
    </source>
</evidence>
<reference evidence="2 3" key="1">
    <citation type="submission" date="2015-05" db="EMBL/GenBank/DDBJ databases">
        <title>Evolution of Trichinella species and genotypes.</title>
        <authorList>
            <person name="Korhonen P.K."/>
            <person name="Edoardo P."/>
            <person name="Giuseppe L.R."/>
            <person name="Gasser R.B."/>
        </authorList>
    </citation>
    <scope>NUCLEOTIDE SEQUENCE [LARGE SCALE GENOMIC DNA]</scope>
    <source>
        <strain evidence="2">ISS10</strain>
    </source>
</reference>
<feature type="region of interest" description="Disordered" evidence="1">
    <location>
        <begin position="18"/>
        <end position="42"/>
    </location>
</feature>
<gene>
    <name evidence="2" type="ORF">T02_3727</name>
</gene>
<keyword evidence="3" id="KW-1185">Reference proteome</keyword>
<comment type="caution">
    <text evidence="2">The sequence shown here is derived from an EMBL/GenBank/DDBJ whole genome shotgun (WGS) entry which is preliminary data.</text>
</comment>
<evidence type="ECO:0000313" key="3">
    <source>
        <dbReference type="Proteomes" id="UP000054721"/>
    </source>
</evidence>
<accession>A0A0V1K2S9</accession>